<reference evidence="3 4" key="1">
    <citation type="journal article" date="2013" name="Genome Biol.">
        <title>The genome sequence of the most widely cultivated cacao type and its use to identify candidate genes regulating pod color.</title>
        <authorList>
            <person name="Motamayor J.C."/>
            <person name="Mockaitis K."/>
            <person name="Schmutz J."/>
            <person name="Haiminen N."/>
            <person name="Iii D.L."/>
            <person name="Cornejo O."/>
            <person name="Findley S.D."/>
            <person name="Zheng P."/>
            <person name="Utro F."/>
            <person name="Royaert S."/>
            <person name="Saski C."/>
            <person name="Jenkins J."/>
            <person name="Podicheti R."/>
            <person name="Zhao M."/>
            <person name="Scheffler B.E."/>
            <person name="Stack J.C."/>
            <person name="Feltus F.A."/>
            <person name="Mustiga G.M."/>
            <person name="Amores F."/>
            <person name="Phillips W."/>
            <person name="Marelli J.P."/>
            <person name="May G.D."/>
            <person name="Shapiro H."/>
            <person name="Ma J."/>
            <person name="Bustamante C.D."/>
            <person name="Schnell R.J."/>
            <person name="Main D."/>
            <person name="Gilbert D."/>
            <person name="Parida L."/>
            <person name="Kuhn D.N."/>
        </authorList>
    </citation>
    <scope>NUCLEOTIDE SEQUENCE [LARGE SCALE GENOMIC DNA]</scope>
    <source>
        <strain evidence="4">cv. Matina 1-6</strain>
    </source>
</reference>
<gene>
    <name evidence="3" type="ORF">TCM_011225</name>
</gene>
<dbReference type="Pfam" id="PF07727">
    <property type="entry name" value="RVT_2"/>
    <property type="match status" value="1"/>
</dbReference>
<protein>
    <recommendedName>
        <fullName evidence="2">Reverse transcriptase Ty1/copia-type domain-containing protein</fullName>
    </recommendedName>
</protein>
<dbReference type="InParanoid" id="A0A061E9J0"/>
<dbReference type="InterPro" id="IPR013103">
    <property type="entry name" value="RVT_2"/>
</dbReference>
<evidence type="ECO:0000313" key="3">
    <source>
        <dbReference type="EMBL" id="EOY01288.1"/>
    </source>
</evidence>
<organism evidence="3 4">
    <name type="scientific">Theobroma cacao</name>
    <name type="common">Cacao</name>
    <name type="synonym">Cocoa</name>
    <dbReference type="NCBI Taxonomy" id="3641"/>
    <lineage>
        <taxon>Eukaryota</taxon>
        <taxon>Viridiplantae</taxon>
        <taxon>Streptophyta</taxon>
        <taxon>Embryophyta</taxon>
        <taxon>Tracheophyta</taxon>
        <taxon>Spermatophyta</taxon>
        <taxon>Magnoliopsida</taxon>
        <taxon>eudicotyledons</taxon>
        <taxon>Gunneridae</taxon>
        <taxon>Pentapetalae</taxon>
        <taxon>rosids</taxon>
        <taxon>malvids</taxon>
        <taxon>Malvales</taxon>
        <taxon>Malvaceae</taxon>
        <taxon>Byttnerioideae</taxon>
        <taxon>Theobroma</taxon>
    </lineage>
</organism>
<evidence type="ECO:0000256" key="1">
    <source>
        <dbReference type="SAM" id="MobiDB-lite"/>
    </source>
</evidence>
<dbReference type="STRING" id="3641.A0A061E9J0"/>
<accession>A0A061E9J0</accession>
<dbReference type="AlphaFoldDB" id="A0A061E9J0"/>
<proteinExistence type="predicted"/>
<dbReference type="eggNOG" id="KOG0017">
    <property type="taxonomic scope" value="Eukaryota"/>
</dbReference>
<keyword evidence="4" id="KW-1185">Reference proteome</keyword>
<evidence type="ECO:0000313" key="4">
    <source>
        <dbReference type="Proteomes" id="UP000026915"/>
    </source>
</evidence>
<feature type="region of interest" description="Disordered" evidence="1">
    <location>
        <begin position="217"/>
        <end position="243"/>
    </location>
</feature>
<name>A0A061E9J0_THECC</name>
<feature type="compositionally biased region" description="Basic and acidic residues" evidence="1">
    <location>
        <begin position="225"/>
        <end position="238"/>
    </location>
</feature>
<dbReference type="HOGENOM" id="CLU_757398_0_0_1"/>
<sequence length="366" mass="41964">MFQQKDVIIVEKILRSLTPKYNFIVCSIEKSHDIDELSLDELQSSLLVHEQKLIHPDQVEQDFQVSTQKKGYEVIIKDGTGKTQNDKLGLIAQIWPLEFGGLKILQQKNMVTSLSTFQIPSSICEDYVIGKQHRESFSKGTQRTREILEIVHSNISGPITLTSNGGKRSLKQLQKMKQEGQFRCYAQIGVENMTHKIFQNFWDEGGAKQHITISLNDEEQTNGEGKQHDIKQAKEVEHGSQSTSQKSIGVKWVFKTKLKENGEIDKHKAKLVAERYKQEYGVDYEEVFAPVTRHDTIRMILGFAAQNQWLIYQLDIKSSFLHGKLQEEVYVDQPPGHIRTGEEHKVYRLKKALYGLNKHVELGTTT</sequence>
<dbReference type="EMBL" id="CM001880">
    <property type="protein sequence ID" value="EOY01288.1"/>
    <property type="molecule type" value="Genomic_DNA"/>
</dbReference>
<dbReference type="Gramene" id="EOY01288">
    <property type="protein sequence ID" value="EOY01288"/>
    <property type="gene ID" value="TCM_011225"/>
</dbReference>
<feature type="domain" description="Reverse transcriptase Ty1/copia-type" evidence="2">
    <location>
        <begin position="243"/>
        <end position="358"/>
    </location>
</feature>
<dbReference type="Proteomes" id="UP000026915">
    <property type="component" value="Chromosome 2"/>
</dbReference>
<evidence type="ECO:0000259" key="2">
    <source>
        <dbReference type="Pfam" id="PF07727"/>
    </source>
</evidence>